<dbReference type="NCBIfam" id="TIGR01614">
    <property type="entry name" value="PME_inhib"/>
    <property type="match status" value="1"/>
</dbReference>
<dbReference type="InterPro" id="IPR035513">
    <property type="entry name" value="Invertase/methylesterase_inhib"/>
</dbReference>
<evidence type="ECO:0000313" key="2">
    <source>
        <dbReference type="EMBL" id="KZV48594.1"/>
    </source>
</evidence>
<name>A0A2Z7CV89_9LAMI</name>
<protein>
    <submittedName>
        <fullName evidence="2">Pectinesterase inhibitor</fullName>
    </submittedName>
</protein>
<dbReference type="InterPro" id="IPR006501">
    <property type="entry name" value="Pectinesterase_inhib_dom"/>
</dbReference>
<evidence type="ECO:0000259" key="1">
    <source>
        <dbReference type="Pfam" id="PF04043"/>
    </source>
</evidence>
<dbReference type="AlphaFoldDB" id="A0A2Z7CV89"/>
<dbReference type="CDD" id="cd14859">
    <property type="entry name" value="PMEI_like"/>
    <property type="match status" value="1"/>
</dbReference>
<keyword evidence="3" id="KW-1185">Reference proteome</keyword>
<dbReference type="GO" id="GO:0004857">
    <property type="term" value="F:enzyme inhibitor activity"/>
    <property type="evidence" value="ECO:0007669"/>
    <property type="project" value="InterPro"/>
</dbReference>
<dbReference type="EMBL" id="KQ993842">
    <property type="protein sequence ID" value="KZV48594.1"/>
    <property type="molecule type" value="Genomic_DNA"/>
</dbReference>
<feature type="domain" description="Pectinesterase inhibitor" evidence="1">
    <location>
        <begin position="2"/>
        <end position="107"/>
    </location>
</feature>
<dbReference type="Gene3D" id="1.20.140.40">
    <property type="entry name" value="Invertase/pectin methylesterase inhibitor family protein"/>
    <property type="match status" value="1"/>
</dbReference>
<reference evidence="2 3" key="1">
    <citation type="journal article" date="2015" name="Proc. Natl. Acad. Sci. U.S.A.">
        <title>The resurrection genome of Boea hygrometrica: A blueprint for survival of dehydration.</title>
        <authorList>
            <person name="Xiao L."/>
            <person name="Yang G."/>
            <person name="Zhang L."/>
            <person name="Yang X."/>
            <person name="Zhao S."/>
            <person name="Ji Z."/>
            <person name="Zhou Q."/>
            <person name="Hu M."/>
            <person name="Wang Y."/>
            <person name="Chen M."/>
            <person name="Xu Y."/>
            <person name="Jin H."/>
            <person name="Xiao X."/>
            <person name="Hu G."/>
            <person name="Bao F."/>
            <person name="Hu Y."/>
            <person name="Wan P."/>
            <person name="Li L."/>
            <person name="Deng X."/>
            <person name="Kuang T."/>
            <person name="Xiang C."/>
            <person name="Zhu J.K."/>
            <person name="Oliver M.J."/>
            <person name="He Y."/>
        </authorList>
    </citation>
    <scope>NUCLEOTIDE SEQUENCE [LARGE SCALE GENOMIC DNA]</scope>
    <source>
        <strain evidence="3">cv. XS01</strain>
    </source>
</reference>
<gene>
    <name evidence="2" type="ORF">F511_25186</name>
</gene>
<accession>A0A2Z7CV89</accession>
<dbReference type="OrthoDB" id="773291at2759"/>
<proteinExistence type="predicted"/>
<dbReference type="Proteomes" id="UP000250235">
    <property type="component" value="Unassembled WGS sequence"/>
</dbReference>
<dbReference type="SUPFAM" id="SSF101148">
    <property type="entry name" value="Plant invertase/pectin methylesterase inhibitor"/>
    <property type="match status" value="1"/>
</dbReference>
<sequence>MIRYGIANATDTNSYLSKQILCAANNTVMKAVMRECADKYTSANDALQNSVQVLSVNMYDYAYLHVMAAGDYPNGCRNAFNRWPGIGYPSELALREDGLKRICDVVLGIINSLDR</sequence>
<dbReference type="Pfam" id="PF04043">
    <property type="entry name" value="PMEI"/>
    <property type="match status" value="1"/>
</dbReference>
<organism evidence="2 3">
    <name type="scientific">Dorcoceras hygrometricum</name>
    <dbReference type="NCBI Taxonomy" id="472368"/>
    <lineage>
        <taxon>Eukaryota</taxon>
        <taxon>Viridiplantae</taxon>
        <taxon>Streptophyta</taxon>
        <taxon>Embryophyta</taxon>
        <taxon>Tracheophyta</taxon>
        <taxon>Spermatophyta</taxon>
        <taxon>Magnoliopsida</taxon>
        <taxon>eudicotyledons</taxon>
        <taxon>Gunneridae</taxon>
        <taxon>Pentapetalae</taxon>
        <taxon>asterids</taxon>
        <taxon>lamiids</taxon>
        <taxon>Lamiales</taxon>
        <taxon>Gesneriaceae</taxon>
        <taxon>Didymocarpoideae</taxon>
        <taxon>Trichosporeae</taxon>
        <taxon>Loxocarpinae</taxon>
        <taxon>Dorcoceras</taxon>
    </lineage>
</organism>
<evidence type="ECO:0000313" key="3">
    <source>
        <dbReference type="Proteomes" id="UP000250235"/>
    </source>
</evidence>